<dbReference type="Proteomes" id="UP000006889">
    <property type="component" value="Chromosome"/>
</dbReference>
<dbReference type="Pfam" id="PF21946">
    <property type="entry name" value="LppM"/>
    <property type="match status" value="1"/>
</dbReference>
<feature type="transmembrane region" description="Helical" evidence="1">
    <location>
        <begin position="210"/>
        <end position="231"/>
    </location>
</feature>
<keyword evidence="2" id="KW-0732">Signal</keyword>
<proteinExistence type="predicted"/>
<keyword evidence="5" id="KW-1185">Reference proteome</keyword>
<evidence type="ECO:0000313" key="5">
    <source>
        <dbReference type="Proteomes" id="UP000006889"/>
    </source>
</evidence>
<keyword evidence="1" id="KW-0812">Transmembrane</keyword>
<reference key="1">
    <citation type="submission" date="2010-09" db="EMBL/GenBank/DDBJ databases">
        <title>Complete sequence of Caldicellulosiruptor owensensis OL.</title>
        <authorList>
            <consortium name="US DOE Joint Genome Institute"/>
            <person name="Lucas S."/>
            <person name="Copeland A."/>
            <person name="Lapidus A."/>
            <person name="Cheng J.-F."/>
            <person name="Bruce D."/>
            <person name="Goodwin L."/>
            <person name="Pitluck S."/>
            <person name="Davenport K."/>
            <person name="Detter J.C."/>
            <person name="Han C."/>
            <person name="Tapia R."/>
            <person name="Land M."/>
            <person name="Hauser L."/>
            <person name="Chang Y.-J."/>
            <person name="Jeffries C."/>
            <person name="Kyrpides N."/>
            <person name="Ivanova N."/>
            <person name="Mikhailova N."/>
            <person name="Blumer-Schuette S.E."/>
            <person name="Kelly R.M."/>
            <person name="Woyke T."/>
        </authorList>
    </citation>
    <scope>NUCLEOTIDE SEQUENCE</scope>
    <source>
        <strain>OL</strain>
    </source>
</reference>
<feature type="signal peptide" evidence="2">
    <location>
        <begin position="1"/>
        <end position="22"/>
    </location>
</feature>
<evidence type="ECO:0000259" key="3">
    <source>
        <dbReference type="Pfam" id="PF21946"/>
    </source>
</evidence>
<dbReference type="AlphaFoldDB" id="E4Q651"/>
<name>E4Q651_CALOW</name>
<sequence>MKKRWSLIAVLILSLLLLSGCAEVECHLTINKDSSADVQYKFGINSGLLSLLSSEGENPLETMRRDAESQGYKVVSYSNDQITGIIASKHFKTLEEATNMKNLFINADNQANIKGETPLRIEKGFFKDRYFLDGHIDLTDMKEKPEDELEGLGNAMLSQIKMRFILTLPYKATNHNASSVKDDGRTLEWQLIPGMDNKIQVDVEVPNIRNIILCVVGGILVLIIVGAAIVVSRKKRKTSTGGSDKISEGL</sequence>
<evidence type="ECO:0000313" key="4">
    <source>
        <dbReference type="EMBL" id="ADQ05536.1"/>
    </source>
</evidence>
<dbReference type="InterPro" id="IPR053807">
    <property type="entry name" value="LppM"/>
</dbReference>
<dbReference type="HOGENOM" id="CLU_1109805_0_0_9"/>
<dbReference type="EMBL" id="CP002216">
    <property type="protein sequence ID" value="ADQ05536.1"/>
    <property type="molecule type" value="Genomic_DNA"/>
</dbReference>
<keyword evidence="1" id="KW-0472">Membrane</keyword>
<evidence type="ECO:0000256" key="1">
    <source>
        <dbReference type="SAM" id="Phobius"/>
    </source>
</evidence>
<gene>
    <name evidence="4" type="ordered locus">Calow_2025</name>
</gene>
<dbReference type="OrthoDB" id="2004481at2"/>
<accession>E4Q651</accession>
<keyword evidence="1" id="KW-1133">Transmembrane helix</keyword>
<dbReference type="eggNOG" id="ENOG5033CM5">
    <property type="taxonomic scope" value="Bacteria"/>
</dbReference>
<dbReference type="RefSeq" id="WP_013412857.1">
    <property type="nucleotide sequence ID" value="NC_014657.1"/>
</dbReference>
<dbReference type="KEGG" id="cow:Calow_2025"/>
<evidence type="ECO:0000256" key="2">
    <source>
        <dbReference type="SAM" id="SignalP"/>
    </source>
</evidence>
<organism evidence="4 5">
    <name type="scientific">Caldicellulosiruptor owensensis (strain ATCC 700167 / DSM 13100 / OL)</name>
    <dbReference type="NCBI Taxonomy" id="632518"/>
    <lineage>
        <taxon>Bacteria</taxon>
        <taxon>Bacillati</taxon>
        <taxon>Bacillota</taxon>
        <taxon>Bacillota incertae sedis</taxon>
        <taxon>Caldicellulosiruptorales</taxon>
        <taxon>Caldicellulosiruptoraceae</taxon>
        <taxon>Caldicellulosiruptor</taxon>
    </lineage>
</organism>
<reference evidence="4 5" key="2">
    <citation type="journal article" date="2011" name="J. Bacteriol.">
        <title>Complete genome sequences for the anaerobic, extremely thermophilic plant biomass-degrading bacteria Caldicellulosiruptor hydrothermalis, Caldicellulosiruptor kristjanssonii, Caldicellulosiruptor kronotskyensis, Caldicellulosiruptor owensenis, and Caldicellulosiruptor lactoaceticus.</title>
        <authorList>
            <person name="Blumer-Schuette S.E."/>
            <person name="Ozdemir I."/>
            <person name="Mistry D."/>
            <person name="Lucas S."/>
            <person name="Lapidus A."/>
            <person name="Cheng J.F."/>
            <person name="Goodwin L.A."/>
            <person name="Pitluck S."/>
            <person name="Land M.L."/>
            <person name="Hauser L.J."/>
            <person name="Woyke T."/>
            <person name="Mikhailova N."/>
            <person name="Pati A."/>
            <person name="Kyrpides N.C."/>
            <person name="Ivanova N."/>
            <person name="Detter J.C."/>
            <person name="Walston-Davenport K."/>
            <person name="Han S."/>
            <person name="Adams M.W."/>
            <person name="Kelly R.M."/>
        </authorList>
    </citation>
    <scope>NUCLEOTIDE SEQUENCE [LARGE SCALE GENOMIC DNA]</scope>
    <source>
        <strain evidence="5">ATCC 700167 / DSM 13100 / OL</strain>
    </source>
</reference>
<feature type="domain" description="LppM" evidence="3">
    <location>
        <begin position="24"/>
        <end position="204"/>
    </location>
</feature>
<dbReference type="PROSITE" id="PS51257">
    <property type="entry name" value="PROKAR_LIPOPROTEIN"/>
    <property type="match status" value="1"/>
</dbReference>
<protein>
    <recommendedName>
        <fullName evidence="3">LppM domain-containing protein</fullName>
    </recommendedName>
</protein>
<dbReference type="STRING" id="632518.Calow_2025"/>
<feature type="chain" id="PRO_5039250573" description="LppM domain-containing protein" evidence="2">
    <location>
        <begin position="23"/>
        <end position="250"/>
    </location>
</feature>